<sequence length="178" mass="19455">MDAEEPSPLQIAHALSEATDTINALLAMNLRLTEKKIEPVLTDGHSDAEIAAAEHGRTSRLQVRNEVLQDMVNSMSHPLSELARENEELKAAQRNSIPTQNFVQVNVGTLNTNTQPATEPSPTWAACIPERGSAVAEDDAGSDNASTTKTNEPERSDKANLPCPRNYFHNILKCHYKG</sequence>
<dbReference type="AlphaFoldDB" id="A0A1Y2AA01"/>
<evidence type="ECO:0000313" key="3">
    <source>
        <dbReference type="Proteomes" id="UP000193144"/>
    </source>
</evidence>
<organism evidence="2 3">
    <name type="scientific">Clohesyomyces aquaticus</name>
    <dbReference type="NCBI Taxonomy" id="1231657"/>
    <lineage>
        <taxon>Eukaryota</taxon>
        <taxon>Fungi</taxon>
        <taxon>Dikarya</taxon>
        <taxon>Ascomycota</taxon>
        <taxon>Pezizomycotina</taxon>
        <taxon>Dothideomycetes</taxon>
        <taxon>Pleosporomycetidae</taxon>
        <taxon>Pleosporales</taxon>
        <taxon>Lindgomycetaceae</taxon>
        <taxon>Clohesyomyces</taxon>
    </lineage>
</organism>
<comment type="caution">
    <text evidence="2">The sequence shown here is derived from an EMBL/GenBank/DDBJ whole genome shotgun (WGS) entry which is preliminary data.</text>
</comment>
<protein>
    <submittedName>
        <fullName evidence="2">Uncharacterized protein</fullName>
    </submittedName>
</protein>
<evidence type="ECO:0000313" key="2">
    <source>
        <dbReference type="EMBL" id="ORY19140.1"/>
    </source>
</evidence>
<evidence type="ECO:0000256" key="1">
    <source>
        <dbReference type="SAM" id="MobiDB-lite"/>
    </source>
</evidence>
<proteinExistence type="predicted"/>
<feature type="region of interest" description="Disordered" evidence="1">
    <location>
        <begin position="132"/>
        <end position="162"/>
    </location>
</feature>
<gene>
    <name evidence="2" type="ORF">BCR34DRAFT_609766</name>
</gene>
<keyword evidence="3" id="KW-1185">Reference proteome</keyword>
<reference evidence="2 3" key="1">
    <citation type="submission" date="2016-07" db="EMBL/GenBank/DDBJ databases">
        <title>Pervasive Adenine N6-methylation of Active Genes in Fungi.</title>
        <authorList>
            <consortium name="DOE Joint Genome Institute"/>
            <person name="Mondo S.J."/>
            <person name="Dannebaum R.O."/>
            <person name="Kuo R.C."/>
            <person name="Labutti K."/>
            <person name="Haridas S."/>
            <person name="Kuo A."/>
            <person name="Salamov A."/>
            <person name="Ahrendt S.R."/>
            <person name="Lipzen A."/>
            <person name="Sullivan W."/>
            <person name="Andreopoulos W.B."/>
            <person name="Clum A."/>
            <person name="Lindquist E."/>
            <person name="Daum C."/>
            <person name="Ramamoorthy G.K."/>
            <person name="Gryganskyi A."/>
            <person name="Culley D."/>
            <person name="Magnuson J.K."/>
            <person name="James T.Y."/>
            <person name="O'Malley M.A."/>
            <person name="Stajich J.E."/>
            <person name="Spatafora J.W."/>
            <person name="Visel A."/>
            <person name="Grigoriev I.V."/>
        </authorList>
    </citation>
    <scope>NUCLEOTIDE SEQUENCE [LARGE SCALE GENOMIC DNA]</scope>
    <source>
        <strain evidence="2 3">CBS 115471</strain>
    </source>
</reference>
<dbReference type="Proteomes" id="UP000193144">
    <property type="component" value="Unassembled WGS sequence"/>
</dbReference>
<name>A0A1Y2AA01_9PLEO</name>
<dbReference type="EMBL" id="MCFA01000003">
    <property type="protein sequence ID" value="ORY19140.1"/>
    <property type="molecule type" value="Genomic_DNA"/>
</dbReference>
<accession>A0A1Y2AA01</accession>